<gene>
    <name evidence="2" type="ORF">SAMN06265360_12054</name>
</gene>
<dbReference type="OrthoDB" id="3482508at2"/>
<accession>A0A238ZBT4</accession>
<keyword evidence="1" id="KW-0732">Signal</keyword>
<name>A0A238ZBT4_9PSEU</name>
<dbReference type="Proteomes" id="UP000198348">
    <property type="component" value="Unassembled WGS sequence"/>
</dbReference>
<proteinExistence type="predicted"/>
<evidence type="ECO:0008006" key="4">
    <source>
        <dbReference type="Google" id="ProtNLM"/>
    </source>
</evidence>
<keyword evidence="3" id="KW-1185">Reference proteome</keyword>
<dbReference type="AlphaFoldDB" id="A0A238ZBT4"/>
<dbReference type="EMBL" id="FZNW01000020">
    <property type="protein sequence ID" value="SNR80542.1"/>
    <property type="molecule type" value="Genomic_DNA"/>
</dbReference>
<reference evidence="3" key="1">
    <citation type="submission" date="2017-06" db="EMBL/GenBank/DDBJ databases">
        <authorList>
            <person name="Varghese N."/>
            <person name="Submissions S."/>
        </authorList>
    </citation>
    <scope>NUCLEOTIDE SEQUENCE [LARGE SCALE GENOMIC DNA]</scope>
    <source>
        <strain evidence="3">DSM 45207</strain>
    </source>
</reference>
<evidence type="ECO:0000313" key="3">
    <source>
        <dbReference type="Proteomes" id="UP000198348"/>
    </source>
</evidence>
<sequence length="84" mass="8922">MAKLSRIFGVLLAGTGAAHFAAPSAFEPLSEAAFPEDTRQWVYRNGATEVALGLALVSDRTRKAGVAGLLAYTGWLASRVMVNR</sequence>
<protein>
    <recommendedName>
        <fullName evidence="4">DoxX-like family protein</fullName>
    </recommendedName>
</protein>
<feature type="signal peptide" evidence="1">
    <location>
        <begin position="1"/>
        <end position="21"/>
    </location>
</feature>
<evidence type="ECO:0000256" key="1">
    <source>
        <dbReference type="SAM" id="SignalP"/>
    </source>
</evidence>
<feature type="chain" id="PRO_5038697929" description="DoxX-like family protein" evidence="1">
    <location>
        <begin position="22"/>
        <end position="84"/>
    </location>
</feature>
<dbReference type="RefSeq" id="WP_089302833.1">
    <property type="nucleotide sequence ID" value="NZ_FZNW01000020.1"/>
</dbReference>
<evidence type="ECO:0000313" key="2">
    <source>
        <dbReference type="EMBL" id="SNR80542.1"/>
    </source>
</evidence>
<organism evidence="2 3">
    <name type="scientific">Haloechinothrix alba</name>
    <dbReference type="NCBI Taxonomy" id="664784"/>
    <lineage>
        <taxon>Bacteria</taxon>
        <taxon>Bacillati</taxon>
        <taxon>Actinomycetota</taxon>
        <taxon>Actinomycetes</taxon>
        <taxon>Pseudonocardiales</taxon>
        <taxon>Pseudonocardiaceae</taxon>
        <taxon>Haloechinothrix</taxon>
    </lineage>
</organism>